<name>A0A0E9PWQ3_ANGAN</name>
<reference evidence="1" key="1">
    <citation type="submission" date="2014-11" db="EMBL/GenBank/DDBJ databases">
        <authorList>
            <person name="Amaro Gonzalez C."/>
        </authorList>
    </citation>
    <scope>NUCLEOTIDE SEQUENCE</scope>
</reference>
<evidence type="ECO:0000313" key="1">
    <source>
        <dbReference type="EMBL" id="JAH08919.1"/>
    </source>
</evidence>
<protein>
    <submittedName>
        <fullName evidence="1">Uncharacterized protein</fullName>
    </submittedName>
</protein>
<reference evidence="1" key="2">
    <citation type="journal article" date="2015" name="Fish Shellfish Immunol.">
        <title>Early steps in the European eel (Anguilla anguilla)-Vibrio vulnificus interaction in the gills: Role of the RtxA13 toxin.</title>
        <authorList>
            <person name="Callol A."/>
            <person name="Pajuelo D."/>
            <person name="Ebbesson L."/>
            <person name="Teles M."/>
            <person name="MacKenzie S."/>
            <person name="Amaro C."/>
        </authorList>
    </citation>
    <scope>NUCLEOTIDE SEQUENCE</scope>
</reference>
<sequence>MNQLKQGTYKSLEISRFVKKKKKKKKAAASEFADPRPSAVWVSVSSVLFPLRRRRVT</sequence>
<dbReference type="EMBL" id="GBXM01099658">
    <property type="protein sequence ID" value="JAH08919.1"/>
    <property type="molecule type" value="Transcribed_RNA"/>
</dbReference>
<organism evidence="1">
    <name type="scientific">Anguilla anguilla</name>
    <name type="common">European freshwater eel</name>
    <name type="synonym">Muraena anguilla</name>
    <dbReference type="NCBI Taxonomy" id="7936"/>
    <lineage>
        <taxon>Eukaryota</taxon>
        <taxon>Metazoa</taxon>
        <taxon>Chordata</taxon>
        <taxon>Craniata</taxon>
        <taxon>Vertebrata</taxon>
        <taxon>Euteleostomi</taxon>
        <taxon>Actinopterygii</taxon>
        <taxon>Neopterygii</taxon>
        <taxon>Teleostei</taxon>
        <taxon>Anguilliformes</taxon>
        <taxon>Anguillidae</taxon>
        <taxon>Anguilla</taxon>
    </lineage>
</organism>
<proteinExistence type="predicted"/>
<dbReference type="AlphaFoldDB" id="A0A0E9PWQ3"/>
<accession>A0A0E9PWQ3</accession>